<feature type="transmembrane region" description="Helical" evidence="1">
    <location>
        <begin position="79"/>
        <end position="101"/>
    </location>
</feature>
<feature type="transmembrane region" description="Helical" evidence="1">
    <location>
        <begin position="297"/>
        <end position="314"/>
    </location>
</feature>
<feature type="transmembrane region" description="Helical" evidence="1">
    <location>
        <begin position="145"/>
        <end position="163"/>
    </location>
</feature>
<name>A0A2T0T7G6_9PSEU</name>
<organism evidence="2 3">
    <name type="scientific">Umezawaea tangerina</name>
    <dbReference type="NCBI Taxonomy" id="84725"/>
    <lineage>
        <taxon>Bacteria</taxon>
        <taxon>Bacillati</taxon>
        <taxon>Actinomycetota</taxon>
        <taxon>Actinomycetes</taxon>
        <taxon>Pseudonocardiales</taxon>
        <taxon>Pseudonocardiaceae</taxon>
        <taxon>Umezawaea</taxon>
    </lineage>
</organism>
<dbReference type="RefSeq" id="WP_146174808.1">
    <property type="nucleotide sequence ID" value="NZ_PVTF01000005.1"/>
</dbReference>
<keyword evidence="1" id="KW-0472">Membrane</keyword>
<feature type="transmembrane region" description="Helical" evidence="1">
    <location>
        <begin position="113"/>
        <end position="133"/>
    </location>
</feature>
<feature type="transmembrane region" description="Helical" evidence="1">
    <location>
        <begin position="169"/>
        <end position="188"/>
    </location>
</feature>
<evidence type="ECO:0000256" key="1">
    <source>
        <dbReference type="SAM" id="Phobius"/>
    </source>
</evidence>
<sequence>MTTTLWSDRARWELALLGVDAALADEVLAEVREHCADSGERPEQAFGEPADFAAGIAADRMPLADRANRDRSGTTVFEAWSAVMASAALVTILAGAALWLWNGLLVPLTPAGLAGIPILYAALLCLLYAVVVARPLGKPRTVVPAGIATAVLVVLAACAFVLLPREAVASMPAPVLLAAGVLLAWWAFARRSTTRVIAGVEGAGEWLVELRGLLEGRHDVARDRADDLVRETAQHLRACGRPPREEFGPVDEYAVTLAHQHPAAPVWWRRETTRRWLLVGLAAGFVASAVFGGQPTWYVVIAVALLIGSGWLLARGLRGA</sequence>
<feature type="transmembrane region" description="Helical" evidence="1">
    <location>
        <begin position="275"/>
        <end position="291"/>
    </location>
</feature>
<keyword evidence="3" id="KW-1185">Reference proteome</keyword>
<dbReference type="EMBL" id="PVTF01000005">
    <property type="protein sequence ID" value="PRY41572.1"/>
    <property type="molecule type" value="Genomic_DNA"/>
</dbReference>
<keyword evidence="1" id="KW-0812">Transmembrane</keyword>
<proteinExistence type="predicted"/>
<reference evidence="2 3" key="1">
    <citation type="submission" date="2018-03" db="EMBL/GenBank/DDBJ databases">
        <title>Genomic Encyclopedia of Archaeal and Bacterial Type Strains, Phase II (KMG-II): from individual species to whole genera.</title>
        <authorList>
            <person name="Goeker M."/>
        </authorList>
    </citation>
    <scope>NUCLEOTIDE SEQUENCE [LARGE SCALE GENOMIC DNA]</scope>
    <source>
        <strain evidence="2 3">DSM 44720</strain>
    </source>
</reference>
<evidence type="ECO:0000313" key="3">
    <source>
        <dbReference type="Proteomes" id="UP000239494"/>
    </source>
</evidence>
<dbReference type="OrthoDB" id="4217222at2"/>
<dbReference type="Proteomes" id="UP000239494">
    <property type="component" value="Unassembled WGS sequence"/>
</dbReference>
<dbReference type="AlphaFoldDB" id="A0A2T0T7G6"/>
<gene>
    <name evidence="2" type="ORF">CLV43_105330</name>
</gene>
<protein>
    <submittedName>
        <fullName evidence="2">Uncharacterized protein</fullName>
    </submittedName>
</protein>
<evidence type="ECO:0000313" key="2">
    <source>
        <dbReference type="EMBL" id="PRY41572.1"/>
    </source>
</evidence>
<accession>A0A2T0T7G6</accession>
<comment type="caution">
    <text evidence="2">The sequence shown here is derived from an EMBL/GenBank/DDBJ whole genome shotgun (WGS) entry which is preliminary data.</text>
</comment>
<keyword evidence="1" id="KW-1133">Transmembrane helix</keyword>